<feature type="compositionally biased region" description="Low complexity" evidence="1">
    <location>
        <begin position="75"/>
        <end position="87"/>
    </location>
</feature>
<proteinExistence type="predicted"/>
<evidence type="ECO:0000313" key="3">
    <source>
        <dbReference type="Proteomes" id="UP000664521"/>
    </source>
</evidence>
<feature type="compositionally biased region" description="Polar residues" evidence="1">
    <location>
        <begin position="342"/>
        <end position="352"/>
    </location>
</feature>
<reference evidence="2" key="1">
    <citation type="submission" date="2021-03" db="EMBL/GenBank/DDBJ databases">
        <authorList>
            <person name="Tagirdzhanova G."/>
        </authorList>
    </citation>
    <scope>NUCLEOTIDE SEQUENCE</scope>
</reference>
<dbReference type="AlphaFoldDB" id="A0A8H3IDC7"/>
<feature type="region of interest" description="Disordered" evidence="1">
    <location>
        <begin position="1"/>
        <end position="364"/>
    </location>
</feature>
<dbReference type="Pfam" id="PF15365">
    <property type="entry name" value="PNRC"/>
    <property type="match status" value="1"/>
</dbReference>
<feature type="compositionally biased region" description="Polar residues" evidence="1">
    <location>
        <begin position="140"/>
        <end position="154"/>
    </location>
</feature>
<gene>
    <name evidence="2" type="ORF">HETSPECPRED_000462</name>
</gene>
<dbReference type="EMBL" id="CAJPDS010000010">
    <property type="protein sequence ID" value="CAF9911840.1"/>
    <property type="molecule type" value="Genomic_DNA"/>
</dbReference>
<feature type="compositionally biased region" description="Polar residues" evidence="1">
    <location>
        <begin position="270"/>
        <end position="303"/>
    </location>
</feature>
<dbReference type="Proteomes" id="UP000664521">
    <property type="component" value="Unassembled WGS sequence"/>
</dbReference>
<dbReference type="OrthoDB" id="2142961at2759"/>
<organism evidence="2 3">
    <name type="scientific">Heterodermia speciosa</name>
    <dbReference type="NCBI Taxonomy" id="116794"/>
    <lineage>
        <taxon>Eukaryota</taxon>
        <taxon>Fungi</taxon>
        <taxon>Dikarya</taxon>
        <taxon>Ascomycota</taxon>
        <taxon>Pezizomycotina</taxon>
        <taxon>Lecanoromycetes</taxon>
        <taxon>OSLEUM clade</taxon>
        <taxon>Lecanoromycetidae</taxon>
        <taxon>Caliciales</taxon>
        <taxon>Physciaceae</taxon>
        <taxon>Heterodermia</taxon>
    </lineage>
</organism>
<name>A0A8H3IDC7_9LECA</name>
<feature type="compositionally biased region" description="Basic and acidic residues" evidence="1">
    <location>
        <begin position="172"/>
        <end position="208"/>
    </location>
</feature>
<dbReference type="InterPro" id="IPR028322">
    <property type="entry name" value="PNRC-like_rgn"/>
</dbReference>
<evidence type="ECO:0000313" key="2">
    <source>
        <dbReference type="EMBL" id="CAF9911840.1"/>
    </source>
</evidence>
<keyword evidence="3" id="KW-1185">Reference proteome</keyword>
<dbReference type="GO" id="GO:0016071">
    <property type="term" value="P:mRNA metabolic process"/>
    <property type="evidence" value="ECO:0007669"/>
    <property type="project" value="UniProtKB-ARBA"/>
</dbReference>
<feature type="region of interest" description="Disordered" evidence="1">
    <location>
        <begin position="388"/>
        <end position="471"/>
    </location>
</feature>
<feature type="compositionally biased region" description="Polar residues" evidence="1">
    <location>
        <begin position="88"/>
        <end position="114"/>
    </location>
</feature>
<sequence length="499" mass="54479">MQAQLPRHSEESLEDLVQQTPKMIPISSESSIMAGRTLDPMTPTRPHSMYEGNHARQISGTVSAGDGNNKRRQSSQRTQNQRPSSSSMNTRPNSTPRSKGQKNTQTPRKVTPTLSEAYAGPTFHASPAASSLPMPKFFQKSLSKSVPENTQAKSLTALMDSEVSEEIPSPESSEHSPIREKAERLHQRAREESPLDIFFRADREEKTRARLANITNRDDANTPDSGTSIGGGMLRGTPAPASEISRHHSRQHTGSSTAGLFTMDMEQEGPQIQSPHLTTLSPPNRPNNLSRANSGRSDYSTEAGQEDIARREARSAELMKLLGTEKPRKNVSPLSESDHRSTPGSNKHSSQPIHEPSGPFTATSQLDPKVQILSRKQPASLPQLQKQFGLPIPSNQSPRARPPSNLRQEVSVPPSPAQDVLQELPATPTPSHTTNPPLKPLGNSDRFYTDTVSSFPASAEPGIGSRQVQDPKVLSMENDLRRILRLDTLGSDGANGVKF</sequence>
<protein>
    <submittedName>
        <fullName evidence="2">Uncharacterized protein</fullName>
    </submittedName>
</protein>
<evidence type="ECO:0000256" key="1">
    <source>
        <dbReference type="SAM" id="MobiDB-lite"/>
    </source>
</evidence>
<feature type="compositionally biased region" description="Basic and acidic residues" evidence="1">
    <location>
        <begin position="307"/>
        <end position="328"/>
    </location>
</feature>
<comment type="caution">
    <text evidence="2">The sequence shown here is derived from an EMBL/GenBank/DDBJ whole genome shotgun (WGS) entry which is preliminary data.</text>
</comment>
<accession>A0A8H3IDC7</accession>
<feature type="compositionally biased region" description="Polar residues" evidence="1">
    <location>
        <begin position="17"/>
        <end position="31"/>
    </location>
</feature>